<feature type="chain" id="PRO_5020503199" evidence="2">
    <location>
        <begin position="25"/>
        <end position="254"/>
    </location>
</feature>
<reference evidence="3 4" key="1">
    <citation type="journal article" date="2020" name="Int. J. Syst. Evol. Microbiol.">
        <title>Reclassification of Streptomyces castelarensis and Streptomyces sporoclivatus as later heterotypic synonyms of Streptomyces antimycoticus.</title>
        <authorList>
            <person name="Komaki H."/>
            <person name="Tamura T."/>
        </authorList>
    </citation>
    <scope>NUCLEOTIDE SEQUENCE [LARGE SCALE GENOMIC DNA]</scope>
    <source>
        <strain evidence="3 4">NBRC 12839</strain>
    </source>
</reference>
<feature type="compositionally biased region" description="Polar residues" evidence="1">
    <location>
        <begin position="133"/>
        <end position="144"/>
    </location>
</feature>
<feature type="region of interest" description="Disordered" evidence="1">
    <location>
        <begin position="52"/>
        <end position="144"/>
    </location>
</feature>
<keyword evidence="4" id="KW-1185">Reference proteome</keyword>
<name>A0A4D4JZW8_9ACTN</name>
<sequence length="254" mass="25667">MTPGCTTAIRAVPGSLACGTQAHAAAAAAPHAVSPASATVRARATAISTATATFTMTSRKPSSHTPPTEASRSAGATCHWLAPSSPHGPPRYSQERTSSAISQADGSTTSAAATRPEPGRPCSSRCVSHPQGAHNSPSSSASTTMNTCRLGISQWCAASRNPAPPSQPSSTARRPVGAERTRSSQGTRAAYAHHHSEGSGKAGAGSAPTSSAIAPRHHGEASRRPHRSSPSTGLRTFDAPLLLAQGQCAGVSRS</sequence>
<accession>A0A4D4JZW8</accession>
<evidence type="ECO:0000256" key="1">
    <source>
        <dbReference type="SAM" id="MobiDB-lite"/>
    </source>
</evidence>
<evidence type="ECO:0000313" key="4">
    <source>
        <dbReference type="Proteomes" id="UP000299290"/>
    </source>
</evidence>
<dbReference type="AlphaFoldDB" id="A0A4D4JZW8"/>
<organism evidence="3 4">
    <name type="scientific">Streptomyces antimycoticus</name>
    <dbReference type="NCBI Taxonomy" id="68175"/>
    <lineage>
        <taxon>Bacteria</taxon>
        <taxon>Bacillati</taxon>
        <taxon>Actinomycetota</taxon>
        <taxon>Actinomycetes</taxon>
        <taxon>Kitasatosporales</taxon>
        <taxon>Streptomycetaceae</taxon>
        <taxon>Streptomyces</taxon>
        <taxon>Streptomyces violaceusniger group</taxon>
    </lineage>
</organism>
<protein>
    <submittedName>
        <fullName evidence="3">Uncharacterized protein</fullName>
    </submittedName>
</protein>
<gene>
    <name evidence="3" type="ORF">SANT12839_012520</name>
</gene>
<dbReference type="EMBL" id="BJHV01000001">
    <property type="protein sequence ID" value="GDY40370.1"/>
    <property type="molecule type" value="Genomic_DNA"/>
</dbReference>
<dbReference type="Proteomes" id="UP000299290">
    <property type="component" value="Unassembled WGS sequence"/>
</dbReference>
<comment type="caution">
    <text evidence="3">The sequence shown here is derived from an EMBL/GenBank/DDBJ whole genome shotgun (WGS) entry which is preliminary data.</text>
</comment>
<feature type="compositionally biased region" description="Polar residues" evidence="1">
    <location>
        <begin position="95"/>
        <end position="112"/>
    </location>
</feature>
<feature type="region of interest" description="Disordered" evidence="1">
    <location>
        <begin position="159"/>
        <end position="238"/>
    </location>
</feature>
<evidence type="ECO:0000313" key="3">
    <source>
        <dbReference type="EMBL" id="GDY40370.1"/>
    </source>
</evidence>
<proteinExistence type="predicted"/>
<feature type="signal peptide" evidence="2">
    <location>
        <begin position="1"/>
        <end position="24"/>
    </location>
</feature>
<evidence type="ECO:0000256" key="2">
    <source>
        <dbReference type="SAM" id="SignalP"/>
    </source>
</evidence>
<keyword evidence="2" id="KW-0732">Signal</keyword>